<dbReference type="PANTHER" id="PTHR46184:SF5">
    <property type="entry name" value="UNCONVENTIONAL MYOSIN-IXA-LIKE"/>
    <property type="match status" value="1"/>
</dbReference>
<dbReference type="SMART" id="SM00324">
    <property type="entry name" value="RhoGAP"/>
    <property type="match status" value="1"/>
</dbReference>
<dbReference type="GO" id="GO:0033275">
    <property type="term" value="P:actin-myosin filament sliding"/>
    <property type="evidence" value="ECO:0007669"/>
    <property type="project" value="EnsemblMetazoa"/>
</dbReference>
<dbReference type="Gene3D" id="1.20.58.530">
    <property type="match status" value="1"/>
</dbReference>
<dbReference type="InterPro" id="IPR000048">
    <property type="entry name" value="IQ_motif_EF-hand-BS"/>
</dbReference>
<accession>A0A2A6D1M4</accession>
<dbReference type="SMART" id="SM00242">
    <property type="entry name" value="MYSc"/>
    <property type="match status" value="1"/>
</dbReference>
<evidence type="ECO:0000256" key="1">
    <source>
        <dbReference type="ARBA" id="ARBA00004496"/>
    </source>
</evidence>
<sequence length="2235" mass="253421">MTSSEEDPRSKRGGHRLFYHSYFPDLTILRARGQNFVISASYLALQSPFFYDLFYGPNSTGLKGRYEFDPHIFGDILDLIYPCYKRTNCCVNCSSSVVDRLNLAFELELRFVVERLIKDNRPLDDFINDIKKNNAWGKYSHFFNRMGANDNSNSADPLPVSTSFPDATTVLVKGFSILVSASTLSLHSSLLSEILYKKGQLIEGAKIDVDPHSFITFLQAIIGDIPSKPTSKFLDDLLILGAKPFYEYYISEIKKKLVNISFESAAPYALSLLEHYSNQPTIDKEKVMKNFVLCLSKDNVADILYSSSLSHSDKELLTSYRMHGERGLNGEEANEFLIFVKTLTGKTIHFVAHSRDTLEYVKTSIRDVDGTPPDQVKKRGKLRCEWFEMSFESLTIPTTSGGVFPRRALTISGLDDVPAHSVTLFLHCFRSEEENNKITLTVHKRSTVEELIEKVIASRNELTGNESSSFELVEIMATSDGQTSKERALDKGEYPVSIQSLWKNLSEDEGTPKNRFVLRRKGQGVKNQGGTRFGASQGNTSAIETFLAKFLVQPPDREYADLCLLPELSEQTLLDNLKERFNKGHIYTYIGPILVAVNPFTFFPIYNPKYARMYFQNRRLGSLPPHIFAIADVTYHNMMRIKQDQCIVISGESGSGKTESTNFLLHHLTTLSQKGQSAMSSVEQTLLSAGPVLEAFGNSVTVQNNNSSRFGKFIRVNYRDNGIVAGANVEIYLLEKSRIISQAQGERNYHVFYWLLQGKAHPIFNNGPEPYYKNNLYLMNPEDYAYLNQNGNIPIQKKGEKFEFDRLYHSMLSVGFLDETQQRVFSVISAVLLLGNLNFIKRPGYHSDDAAYIENEEVVDMVANLLHVKGDQLSQALTMRKTVLKNETLVARYSVIEATNTRDAMGKCLYNALFHWIVLKVNQALMKTDATQRRSYSIGILDIFGFEDIGAAINSFEQLCINYANEHLQAYFNQHIFQFEQEEYQREGIKWTNIEYTDNTECVQLFQSKPYGILRLIDEESHINNGTDQTLLDKLNQFLKGNEFYEAPQKREQAFIVAHYAGKVKYQIKGFREKNKDTMRAEVVITLKNAKCSLVRQLLSNDPVALFRWNTLRATFRAVSAFKQAAENAAVKTAESSGHLSAEDSGSGSNTRRGSDSYLQGFLRGEVNCEIPDFCDTSMFDTIVNQAKKMSQAAAKNEEKMSTIATLKSVKEMISGNKPVTKKSSSVSKQFQHSLTKLMKTLSDSAPYFIRCIKSNNEKTPDYFDDNIILRQLRYTGMLETVRIRRAGYSIRMEFPIFMRDAEKLILDDELHRAIMKHIIVIQRWYRTHSTRRKFLRLKQGIVKMQALVRGINARNKLRLQVESALMIQTNWRKYREERKYRSMREAVMAIQAAYRGNEARNRMGELTGLSKTKPVFKISKIQTFQLPTFNLNDPSSLEQYASSSDDGSSSTQDALDDYEEWTGIDDEFVGMDADATFILEDTKLKLIEDSPDMHRRQSLAPIASTAKMKMLRRAASTESEQIIRGGDDPLSHLELASGSKKKSSSKIGFIKAKKNLRALFGGKRSESGEIYVDDKDSIREMRSSTRELAAPEVQSHSLKASRLHRAEPCAICANPLSGILAQAHKCIKCKMSFHKDCSTFASSIPCMPSSPLRSPVRSESSRRPWDLSARRNEKRTSSPLASTSPFTSLHAKFNLTKTKQQIDPSDDVVTSSDDLRSLSLFIFKKQSELSAEKTKRDTVVDALFKKALKELHMELIGYEAVFDEDRGTLLKYKDLINMFEGLLTKVCKEDKVIFPTTLGVNAFRGFLNEFMQQQKKNKTNKPRSTATTLIKSVRKKRRKSDVSVIHNGHRFRTDVVHVPTFCESCDQFMWHGEKIFICSSCRISAHKKCHTKIAHQCPATNPAQATGRFFGAPLSSLSEDDSGVPILLSKLLVAIEVRGLFTEGIYRKSGSIAQVRQARAQMDAAQDGVGVNIDDMQMHVLTTLVKSFLRELSDPIMSYDLYENFLNVSEVEDAAERIRCLTVMVDLLPKHNKCVLDRLIYHMARIAHQDSVNRMNAHNLALIFGPCLMRRKESVHAQDQLQDVNRQAICVASLVEEKLRQYRETLNNIVELEGATEKVTQNIRLIDEKSGGMKKVEAARQLFVEQLDFLDRHKDRLIHDLPPLAPVASSEDLSSSSEHSNVHRKEEEYAIDMEGPPVFSVLNHLTKNRPRPPSVRRGKRSPSCTSTTTLTTFF</sequence>
<dbReference type="InterPro" id="IPR000210">
    <property type="entry name" value="BTB/POZ_dom"/>
</dbReference>
<keyword evidence="13" id="KW-0009">Actin-binding</keyword>
<dbReference type="Gene3D" id="1.20.120.720">
    <property type="entry name" value="Myosin VI head, motor domain, U50 subdomain"/>
    <property type="match status" value="1"/>
</dbReference>
<protein>
    <submittedName>
        <fullName evidence="15">Hum-7</fullName>
    </submittedName>
</protein>
<dbReference type="GO" id="GO:0000146">
    <property type="term" value="F:microfilament motor activity"/>
    <property type="evidence" value="ECO:0000318"/>
    <property type="project" value="GO_Central"/>
</dbReference>
<keyword evidence="6 13" id="KW-0547">Nucleotide-binding</keyword>
<dbReference type="GO" id="GO:0016459">
    <property type="term" value="C:myosin complex"/>
    <property type="evidence" value="ECO:0007669"/>
    <property type="project" value="UniProtKB-KW"/>
</dbReference>
<evidence type="ECO:0000256" key="12">
    <source>
        <dbReference type="ARBA" id="ARBA00023175"/>
    </source>
</evidence>
<keyword evidence="4" id="KW-0963">Cytoplasm</keyword>
<evidence type="ECO:0000256" key="4">
    <source>
        <dbReference type="ARBA" id="ARBA00022490"/>
    </source>
</evidence>
<evidence type="ECO:0000256" key="6">
    <source>
        <dbReference type="ARBA" id="ARBA00022741"/>
    </source>
</evidence>
<dbReference type="Pfam" id="PF00651">
    <property type="entry name" value="BTB"/>
    <property type="match status" value="1"/>
</dbReference>
<dbReference type="PANTHER" id="PTHR46184">
    <property type="entry name" value="UNCONVENTIONAL MYOSIN-IXB-LIKE PROTEIN"/>
    <property type="match status" value="1"/>
</dbReference>
<dbReference type="Gene3D" id="3.30.60.20">
    <property type="match status" value="2"/>
</dbReference>
<evidence type="ECO:0000256" key="11">
    <source>
        <dbReference type="ARBA" id="ARBA00023123"/>
    </source>
</evidence>
<dbReference type="InterPro" id="IPR008936">
    <property type="entry name" value="Rho_GTPase_activation_prot"/>
</dbReference>
<dbReference type="PROSITE" id="PS50097">
    <property type="entry name" value="BTB"/>
    <property type="match status" value="1"/>
</dbReference>
<keyword evidence="10" id="KW-0175">Coiled coil</keyword>
<dbReference type="SUPFAM" id="SSF54695">
    <property type="entry name" value="POZ domain"/>
    <property type="match status" value="1"/>
</dbReference>
<dbReference type="InterPro" id="IPR001609">
    <property type="entry name" value="Myosin_head_motor_dom-like"/>
</dbReference>
<keyword evidence="9 13" id="KW-0067">ATP-binding</keyword>
<evidence type="ECO:0000256" key="7">
    <source>
        <dbReference type="ARBA" id="ARBA00022771"/>
    </source>
</evidence>
<dbReference type="SMART" id="SM00015">
    <property type="entry name" value="IQ"/>
    <property type="match status" value="4"/>
</dbReference>
<dbReference type="Proteomes" id="UP000005239">
    <property type="component" value="Unassembled WGS sequence"/>
</dbReference>
<feature type="region of interest" description="Actin-binding" evidence="13">
    <location>
        <begin position="1235"/>
        <end position="1257"/>
    </location>
</feature>
<dbReference type="PROSITE" id="PS50238">
    <property type="entry name" value="RHOGAP"/>
    <property type="match status" value="1"/>
</dbReference>
<comment type="similarity">
    <text evidence="2 13">Belongs to the TRAFAC class myosin-kinesin ATPase superfamily. Myosin family.</text>
</comment>
<keyword evidence="12 13" id="KW-0505">Motor protein</keyword>
<dbReference type="PRINTS" id="PR00193">
    <property type="entry name" value="MYOSINHEAVY"/>
</dbReference>
<dbReference type="InterPro" id="IPR046349">
    <property type="entry name" value="C1-like_sf"/>
</dbReference>
<dbReference type="FunFam" id="3.40.850.10:FF:000008">
    <property type="entry name" value="Putative unconventional myosin-IXa"/>
    <property type="match status" value="1"/>
</dbReference>
<dbReference type="InterPro" id="IPR027417">
    <property type="entry name" value="P-loop_NTPase"/>
</dbReference>
<keyword evidence="7" id="KW-0863">Zinc-finger</keyword>
<dbReference type="Gene3D" id="1.10.10.820">
    <property type="match status" value="1"/>
</dbReference>
<feature type="region of interest" description="Disordered" evidence="14">
    <location>
        <begin position="2207"/>
        <end position="2235"/>
    </location>
</feature>
<evidence type="ECO:0000313" key="15">
    <source>
        <dbReference type="EnsemblMetazoa" id="PPA14647.1"/>
    </source>
</evidence>
<organism evidence="15 16">
    <name type="scientific">Pristionchus pacificus</name>
    <name type="common">Parasitic nematode worm</name>
    <dbReference type="NCBI Taxonomy" id="54126"/>
    <lineage>
        <taxon>Eukaryota</taxon>
        <taxon>Metazoa</taxon>
        <taxon>Ecdysozoa</taxon>
        <taxon>Nematoda</taxon>
        <taxon>Chromadorea</taxon>
        <taxon>Rhabditida</taxon>
        <taxon>Rhabditina</taxon>
        <taxon>Diplogasteromorpha</taxon>
        <taxon>Diplogasteroidea</taxon>
        <taxon>Neodiplogasteridae</taxon>
        <taxon>Pristionchus</taxon>
    </lineage>
</organism>
<dbReference type="CDD" id="cd18186">
    <property type="entry name" value="BTB_POZ_ZBTB_KLHL-like"/>
    <property type="match status" value="1"/>
</dbReference>
<dbReference type="PROSITE" id="PS50096">
    <property type="entry name" value="IQ"/>
    <property type="match status" value="3"/>
</dbReference>
<dbReference type="InterPro" id="IPR011333">
    <property type="entry name" value="SKP1/BTB/POZ_sf"/>
</dbReference>
<dbReference type="PROSITE" id="PS50200">
    <property type="entry name" value="RA"/>
    <property type="match status" value="1"/>
</dbReference>
<dbReference type="EnsemblMetazoa" id="PPA14647.1">
    <property type="protein sequence ID" value="PPA14647.1"/>
    <property type="gene ID" value="WBGene00104201"/>
</dbReference>
<feature type="region of interest" description="Disordered" evidence="14">
    <location>
        <begin position="1133"/>
        <end position="1153"/>
    </location>
</feature>
<evidence type="ECO:0000313" key="16">
    <source>
        <dbReference type="Proteomes" id="UP000005239"/>
    </source>
</evidence>
<keyword evidence="5" id="KW-0479">Metal-binding</keyword>
<dbReference type="SUPFAM" id="SSF52540">
    <property type="entry name" value="P-loop containing nucleoside triphosphate hydrolases"/>
    <property type="match status" value="1"/>
</dbReference>
<feature type="binding site" evidence="13">
    <location>
        <begin position="651"/>
        <end position="658"/>
    </location>
    <ligand>
        <name>ATP</name>
        <dbReference type="ChEBI" id="CHEBI:30616"/>
    </ligand>
</feature>
<dbReference type="Pfam" id="PF00788">
    <property type="entry name" value="RA"/>
    <property type="match status" value="1"/>
</dbReference>
<dbReference type="Pfam" id="PF00130">
    <property type="entry name" value="C1_1"/>
    <property type="match status" value="2"/>
</dbReference>
<dbReference type="SUPFAM" id="SSF54236">
    <property type="entry name" value="Ubiquitin-like"/>
    <property type="match status" value="2"/>
</dbReference>
<keyword evidence="3" id="KW-0343">GTPase activation</keyword>
<feature type="compositionally biased region" description="Low complexity" evidence="14">
    <location>
        <begin position="1650"/>
        <end position="1659"/>
    </location>
</feature>
<dbReference type="GO" id="GO:0005524">
    <property type="term" value="F:ATP binding"/>
    <property type="evidence" value="ECO:0007669"/>
    <property type="project" value="UniProtKB-UniRule"/>
</dbReference>
<dbReference type="PROSITE" id="PS50081">
    <property type="entry name" value="ZF_DAG_PE_2"/>
    <property type="match status" value="2"/>
</dbReference>
<dbReference type="InterPro" id="IPR036961">
    <property type="entry name" value="Kinesin_motor_dom_sf"/>
</dbReference>
<keyword evidence="16" id="KW-1185">Reference proteome</keyword>
<dbReference type="InterPro" id="IPR029071">
    <property type="entry name" value="Ubiquitin-like_domsf"/>
</dbReference>
<feature type="compositionally biased region" description="Basic residues" evidence="14">
    <location>
        <begin position="2207"/>
        <end position="2221"/>
    </location>
</feature>
<dbReference type="InterPro" id="IPR000198">
    <property type="entry name" value="RhoGAP_dom"/>
</dbReference>
<dbReference type="Gene3D" id="3.10.20.90">
    <property type="entry name" value="Phosphatidylinositol 3-kinase Catalytic Subunit, Chain A, domain 1"/>
    <property type="match status" value="2"/>
</dbReference>
<evidence type="ECO:0000256" key="13">
    <source>
        <dbReference type="PROSITE-ProRule" id="PRU00782"/>
    </source>
</evidence>
<comment type="subcellular location">
    <subcellularLocation>
        <location evidence="1">Cytoplasm</location>
    </subcellularLocation>
</comment>
<dbReference type="CDD" id="cd00029">
    <property type="entry name" value="C1"/>
    <property type="match status" value="1"/>
</dbReference>
<evidence type="ECO:0000256" key="9">
    <source>
        <dbReference type="ARBA" id="ARBA00022840"/>
    </source>
</evidence>
<dbReference type="Pfam" id="PF00620">
    <property type="entry name" value="RhoGAP"/>
    <property type="match status" value="1"/>
</dbReference>
<dbReference type="Pfam" id="PF00063">
    <property type="entry name" value="Myosin_head"/>
    <property type="match status" value="2"/>
</dbReference>
<dbReference type="GO" id="GO:0035556">
    <property type="term" value="P:intracellular signal transduction"/>
    <property type="evidence" value="ECO:0007669"/>
    <property type="project" value="InterPro"/>
</dbReference>
<reference evidence="15" key="2">
    <citation type="submission" date="2022-06" db="UniProtKB">
        <authorList>
            <consortium name="EnsemblMetazoa"/>
        </authorList>
    </citation>
    <scope>IDENTIFICATION</scope>
    <source>
        <strain evidence="15">PS312</strain>
    </source>
</reference>
<dbReference type="GO" id="GO:0060002">
    <property type="term" value="F:plus-end directed microfilament motor activity"/>
    <property type="evidence" value="ECO:0007669"/>
    <property type="project" value="EnsemblMetazoa"/>
</dbReference>
<dbReference type="GO" id="GO:0005737">
    <property type="term" value="C:cytoplasm"/>
    <property type="evidence" value="ECO:0007669"/>
    <property type="project" value="UniProtKB-SubCell"/>
</dbReference>
<dbReference type="SUPFAM" id="SSF48350">
    <property type="entry name" value="GTPase activation domain, GAP"/>
    <property type="match status" value="1"/>
</dbReference>
<evidence type="ECO:0000256" key="3">
    <source>
        <dbReference type="ARBA" id="ARBA00022468"/>
    </source>
</evidence>
<keyword evidence="8" id="KW-0862">Zinc</keyword>
<feature type="compositionally biased region" description="Basic and acidic residues" evidence="14">
    <location>
        <begin position="1660"/>
        <end position="1677"/>
    </location>
</feature>
<feature type="compositionally biased region" description="Low complexity" evidence="14">
    <location>
        <begin position="2226"/>
        <end position="2235"/>
    </location>
</feature>
<dbReference type="FunFam" id="1.20.58.530:FF:000005">
    <property type="entry name" value="unconventional myosin-IXa isoform X1"/>
    <property type="match status" value="1"/>
</dbReference>
<evidence type="ECO:0000256" key="10">
    <source>
        <dbReference type="ARBA" id="ARBA00023054"/>
    </source>
</evidence>
<dbReference type="InterPro" id="IPR000159">
    <property type="entry name" value="RA_dom"/>
</dbReference>
<evidence type="ECO:0000256" key="8">
    <source>
        <dbReference type="ARBA" id="ARBA00022833"/>
    </source>
</evidence>
<keyword evidence="11 13" id="KW-0518">Myosin</keyword>
<dbReference type="Gene3D" id="3.30.710.10">
    <property type="entry name" value="Potassium Channel Kv1.1, Chain A"/>
    <property type="match status" value="1"/>
</dbReference>
<feature type="compositionally biased region" description="Polar residues" evidence="14">
    <location>
        <begin position="1134"/>
        <end position="1152"/>
    </location>
</feature>
<dbReference type="SMART" id="SM00109">
    <property type="entry name" value="C1"/>
    <property type="match status" value="2"/>
</dbReference>
<dbReference type="SUPFAM" id="SSF57889">
    <property type="entry name" value="Cysteine-rich domain"/>
    <property type="match status" value="2"/>
</dbReference>
<dbReference type="PROSITE" id="PS00479">
    <property type="entry name" value="ZF_DAG_PE_1"/>
    <property type="match status" value="2"/>
</dbReference>
<dbReference type="Pfam" id="PF00612">
    <property type="entry name" value="IQ"/>
    <property type="match status" value="1"/>
</dbReference>
<dbReference type="GO" id="GO:0005096">
    <property type="term" value="F:GTPase activator activity"/>
    <property type="evidence" value="ECO:0007669"/>
    <property type="project" value="UniProtKB-KW"/>
</dbReference>
<dbReference type="PROSITE" id="PS51456">
    <property type="entry name" value="MYOSIN_MOTOR"/>
    <property type="match status" value="1"/>
</dbReference>
<dbReference type="Gene3D" id="1.10.555.10">
    <property type="entry name" value="Rho GTPase activation protein"/>
    <property type="match status" value="1"/>
</dbReference>
<evidence type="ECO:0000256" key="14">
    <source>
        <dbReference type="SAM" id="MobiDB-lite"/>
    </source>
</evidence>
<dbReference type="InterPro" id="IPR046987">
    <property type="entry name" value="Myo9"/>
</dbReference>
<feature type="region of interest" description="Disordered" evidence="14">
    <location>
        <begin position="1649"/>
        <end position="1686"/>
    </location>
</feature>
<dbReference type="InterPro" id="IPR002219">
    <property type="entry name" value="PKC_DAG/PE"/>
</dbReference>
<dbReference type="GO" id="GO:0005516">
    <property type="term" value="F:calmodulin binding"/>
    <property type="evidence" value="ECO:0007669"/>
    <property type="project" value="EnsemblMetazoa"/>
</dbReference>
<dbReference type="CDD" id="cd20818">
    <property type="entry name" value="C1_Myosin-IX"/>
    <property type="match status" value="1"/>
</dbReference>
<gene>
    <name evidence="15" type="primary">WBGene00104201</name>
</gene>
<dbReference type="SMART" id="SM00314">
    <property type="entry name" value="RA"/>
    <property type="match status" value="1"/>
</dbReference>
<dbReference type="GO" id="GO:0051015">
    <property type="term" value="F:actin filament binding"/>
    <property type="evidence" value="ECO:0000318"/>
    <property type="project" value="GO_Central"/>
</dbReference>
<name>A0A2A6D1M4_PRIPA</name>
<reference evidence="16" key="1">
    <citation type="journal article" date="2008" name="Nat. Genet.">
        <title>The Pristionchus pacificus genome provides a unique perspective on nematode lifestyle and parasitism.</title>
        <authorList>
            <person name="Dieterich C."/>
            <person name="Clifton S.W."/>
            <person name="Schuster L.N."/>
            <person name="Chinwalla A."/>
            <person name="Delehaunty K."/>
            <person name="Dinkelacker I."/>
            <person name="Fulton L."/>
            <person name="Fulton R."/>
            <person name="Godfrey J."/>
            <person name="Minx P."/>
            <person name="Mitreva M."/>
            <person name="Roeseler W."/>
            <person name="Tian H."/>
            <person name="Witte H."/>
            <person name="Yang S.P."/>
            <person name="Wilson R.K."/>
            <person name="Sommer R.J."/>
        </authorList>
    </citation>
    <scope>NUCLEOTIDE SEQUENCE [LARGE SCALE GENOMIC DNA]</scope>
    <source>
        <strain evidence="16">PS312</strain>
    </source>
</reference>
<dbReference type="GO" id="GO:0005884">
    <property type="term" value="C:actin filament"/>
    <property type="evidence" value="ECO:0000318"/>
    <property type="project" value="GO_Central"/>
</dbReference>
<dbReference type="Gene3D" id="1.20.5.190">
    <property type="match status" value="2"/>
</dbReference>
<proteinExistence type="inferred from homology"/>
<evidence type="ECO:0000256" key="5">
    <source>
        <dbReference type="ARBA" id="ARBA00022723"/>
    </source>
</evidence>
<evidence type="ECO:0000256" key="2">
    <source>
        <dbReference type="ARBA" id="ARBA00008314"/>
    </source>
</evidence>
<dbReference type="Gene3D" id="3.40.850.10">
    <property type="entry name" value="Kinesin motor domain"/>
    <property type="match status" value="2"/>
</dbReference>
<dbReference type="GO" id="GO:0008270">
    <property type="term" value="F:zinc ion binding"/>
    <property type="evidence" value="ECO:0007669"/>
    <property type="project" value="UniProtKB-KW"/>
</dbReference>
<accession>A0A8R1YFH1</accession>